<proteinExistence type="predicted"/>
<dbReference type="Proteomes" id="UP000479710">
    <property type="component" value="Unassembled WGS sequence"/>
</dbReference>
<dbReference type="AlphaFoldDB" id="A0A6G1DCC6"/>
<protein>
    <submittedName>
        <fullName evidence="1">Uncharacterized protein</fullName>
    </submittedName>
</protein>
<organism evidence="1 2">
    <name type="scientific">Oryza meyeriana var. granulata</name>
    <dbReference type="NCBI Taxonomy" id="110450"/>
    <lineage>
        <taxon>Eukaryota</taxon>
        <taxon>Viridiplantae</taxon>
        <taxon>Streptophyta</taxon>
        <taxon>Embryophyta</taxon>
        <taxon>Tracheophyta</taxon>
        <taxon>Spermatophyta</taxon>
        <taxon>Magnoliopsida</taxon>
        <taxon>Liliopsida</taxon>
        <taxon>Poales</taxon>
        <taxon>Poaceae</taxon>
        <taxon>BOP clade</taxon>
        <taxon>Oryzoideae</taxon>
        <taxon>Oryzeae</taxon>
        <taxon>Oryzinae</taxon>
        <taxon>Oryza</taxon>
        <taxon>Oryza meyeriana</taxon>
    </lineage>
</organism>
<evidence type="ECO:0000313" key="1">
    <source>
        <dbReference type="EMBL" id="KAF0910080.1"/>
    </source>
</evidence>
<sequence length="104" mass="11156">MGVLHACHRRLEAGLHQIWGGSPTSRIHRGYGQTRVHCLIASPSRTLPLLSPHHPWSTALECAAHGCSVATRSMPPSQVTPPTIDVALPGCAANHRPHSVPLKI</sequence>
<name>A0A6G1DCC6_9ORYZ</name>
<keyword evidence="2" id="KW-1185">Reference proteome</keyword>
<accession>A0A6G1DCC6</accession>
<gene>
    <name evidence="1" type="ORF">E2562_001316</name>
</gene>
<evidence type="ECO:0000313" key="2">
    <source>
        <dbReference type="Proteomes" id="UP000479710"/>
    </source>
</evidence>
<comment type="caution">
    <text evidence="1">The sequence shown here is derived from an EMBL/GenBank/DDBJ whole genome shotgun (WGS) entry which is preliminary data.</text>
</comment>
<reference evidence="1 2" key="1">
    <citation type="submission" date="2019-11" db="EMBL/GenBank/DDBJ databases">
        <title>Whole genome sequence of Oryza granulata.</title>
        <authorList>
            <person name="Li W."/>
        </authorList>
    </citation>
    <scope>NUCLEOTIDE SEQUENCE [LARGE SCALE GENOMIC DNA]</scope>
    <source>
        <strain evidence="2">cv. Menghai</strain>
        <tissue evidence="1">Leaf</tissue>
    </source>
</reference>
<dbReference type="EMBL" id="SPHZ02000006">
    <property type="protein sequence ID" value="KAF0910080.1"/>
    <property type="molecule type" value="Genomic_DNA"/>
</dbReference>